<proteinExistence type="predicted"/>
<dbReference type="PANTHER" id="PTHR43313">
    <property type="entry name" value="SHORT-CHAIN DEHYDROGENASE/REDUCTASE FAMILY 9C"/>
    <property type="match status" value="1"/>
</dbReference>
<keyword evidence="2" id="KW-1185">Reference proteome</keyword>
<accession>A0AAQ4EHP4</accession>
<evidence type="ECO:0000313" key="2">
    <source>
        <dbReference type="Proteomes" id="UP001321473"/>
    </source>
</evidence>
<protein>
    <submittedName>
        <fullName evidence="1">Uncharacterized protein</fullName>
    </submittedName>
</protein>
<dbReference type="AlphaFoldDB" id="A0AAQ4EHP4"/>
<dbReference type="GO" id="GO:0016491">
    <property type="term" value="F:oxidoreductase activity"/>
    <property type="evidence" value="ECO:0007669"/>
    <property type="project" value="TreeGrafter"/>
</dbReference>
<dbReference type="Proteomes" id="UP001321473">
    <property type="component" value="Unassembled WGS sequence"/>
</dbReference>
<organism evidence="1 2">
    <name type="scientific">Amblyomma americanum</name>
    <name type="common">Lone star tick</name>
    <dbReference type="NCBI Taxonomy" id="6943"/>
    <lineage>
        <taxon>Eukaryota</taxon>
        <taxon>Metazoa</taxon>
        <taxon>Ecdysozoa</taxon>
        <taxon>Arthropoda</taxon>
        <taxon>Chelicerata</taxon>
        <taxon>Arachnida</taxon>
        <taxon>Acari</taxon>
        <taxon>Parasitiformes</taxon>
        <taxon>Ixodida</taxon>
        <taxon>Ixodoidea</taxon>
        <taxon>Ixodidae</taxon>
        <taxon>Amblyomminae</taxon>
        <taxon>Amblyomma</taxon>
    </lineage>
</organism>
<name>A0AAQ4EHP4_AMBAM</name>
<evidence type="ECO:0000313" key="1">
    <source>
        <dbReference type="EMBL" id="KAK8774168.1"/>
    </source>
</evidence>
<dbReference type="PANTHER" id="PTHR43313:SF36">
    <property type="entry name" value="D-BETA-HYDROXYBUTYRATE DEHYDROGENASE, MITOCHONDRIAL"/>
    <property type="match status" value="1"/>
</dbReference>
<sequence length="157" mass="17874">MTDPDAITQTLNDVTRRLPQLVQEEYGSAYLDSFKFTFSKKLRRFSRQNFQEVSTAVIRALLSSEANVRYCCSGLRQKLTWTVLEFLPLKICDFFLILQFTPRAGLAGNIRVRNVIVQPLPMTDAPADSDTEKPLEHMESVPPYFPTPPIIKPGTHI</sequence>
<reference evidence="1 2" key="1">
    <citation type="journal article" date="2023" name="Arcadia Sci">
        <title>De novo assembly of a long-read Amblyomma americanum tick genome.</title>
        <authorList>
            <person name="Chou S."/>
            <person name="Poskanzer K.E."/>
            <person name="Rollins M."/>
            <person name="Thuy-Boun P.S."/>
        </authorList>
    </citation>
    <scope>NUCLEOTIDE SEQUENCE [LARGE SCALE GENOMIC DNA]</scope>
    <source>
        <strain evidence="1">F_SG_1</strain>
        <tissue evidence="1">Salivary glands</tissue>
    </source>
</reference>
<dbReference type="EMBL" id="JARKHS020015735">
    <property type="protein sequence ID" value="KAK8774168.1"/>
    <property type="molecule type" value="Genomic_DNA"/>
</dbReference>
<gene>
    <name evidence="1" type="ORF">V5799_011292</name>
</gene>
<comment type="caution">
    <text evidence="1">The sequence shown here is derived from an EMBL/GenBank/DDBJ whole genome shotgun (WGS) entry which is preliminary data.</text>
</comment>
<dbReference type="GO" id="GO:0008202">
    <property type="term" value="P:steroid metabolic process"/>
    <property type="evidence" value="ECO:0007669"/>
    <property type="project" value="TreeGrafter"/>
</dbReference>